<reference evidence="2" key="1">
    <citation type="submission" date="2020-03" db="EMBL/GenBank/DDBJ databases">
        <title>Draft Genome Sequence of Cylindrodendrum hubeiense.</title>
        <authorList>
            <person name="Buettner E."/>
            <person name="Kellner H."/>
        </authorList>
    </citation>
    <scope>NUCLEOTIDE SEQUENCE</scope>
    <source>
        <strain evidence="2">IHI 201604</strain>
    </source>
</reference>
<gene>
    <name evidence="2" type="ORF">G7Z17_g6861</name>
</gene>
<feature type="region of interest" description="Disordered" evidence="1">
    <location>
        <begin position="369"/>
        <end position="549"/>
    </location>
</feature>
<feature type="compositionally biased region" description="Polar residues" evidence="1">
    <location>
        <begin position="535"/>
        <end position="548"/>
    </location>
</feature>
<dbReference type="Proteomes" id="UP000722485">
    <property type="component" value="Unassembled WGS sequence"/>
</dbReference>
<evidence type="ECO:0000313" key="2">
    <source>
        <dbReference type="EMBL" id="KAF7548740.1"/>
    </source>
</evidence>
<feature type="compositionally biased region" description="Polar residues" evidence="1">
    <location>
        <begin position="424"/>
        <end position="440"/>
    </location>
</feature>
<accession>A0A9P5H913</accession>
<feature type="region of interest" description="Disordered" evidence="1">
    <location>
        <begin position="593"/>
        <end position="694"/>
    </location>
</feature>
<keyword evidence="3" id="KW-1185">Reference proteome</keyword>
<feature type="compositionally biased region" description="Acidic residues" evidence="1">
    <location>
        <begin position="370"/>
        <end position="382"/>
    </location>
</feature>
<feature type="region of interest" description="Disordered" evidence="1">
    <location>
        <begin position="120"/>
        <end position="264"/>
    </location>
</feature>
<feature type="compositionally biased region" description="Polar residues" evidence="1">
    <location>
        <begin position="473"/>
        <end position="488"/>
    </location>
</feature>
<organism evidence="2 3">
    <name type="scientific">Cylindrodendrum hubeiense</name>
    <dbReference type="NCBI Taxonomy" id="595255"/>
    <lineage>
        <taxon>Eukaryota</taxon>
        <taxon>Fungi</taxon>
        <taxon>Dikarya</taxon>
        <taxon>Ascomycota</taxon>
        <taxon>Pezizomycotina</taxon>
        <taxon>Sordariomycetes</taxon>
        <taxon>Hypocreomycetidae</taxon>
        <taxon>Hypocreales</taxon>
        <taxon>Nectriaceae</taxon>
        <taxon>Cylindrodendrum</taxon>
    </lineage>
</organism>
<dbReference type="EMBL" id="JAANBB010000140">
    <property type="protein sequence ID" value="KAF7548740.1"/>
    <property type="molecule type" value="Genomic_DNA"/>
</dbReference>
<name>A0A9P5H913_9HYPO</name>
<dbReference type="OrthoDB" id="5234017at2759"/>
<comment type="caution">
    <text evidence="2">The sequence shown here is derived from an EMBL/GenBank/DDBJ whole genome shotgun (WGS) entry which is preliminary data.</text>
</comment>
<feature type="compositionally biased region" description="Polar residues" evidence="1">
    <location>
        <begin position="641"/>
        <end position="688"/>
    </location>
</feature>
<dbReference type="AlphaFoldDB" id="A0A9P5H913"/>
<proteinExistence type="predicted"/>
<sequence>MTTPEPVSKFNDVKNVVAEYKRRFDAIKSPGDVYRDKRANVKAEIAQVWAYMAAKADPSDMTGVQSIVDLGGHLKELEYMHEATINRNQNAYEEKLKAVVGSLCDDLVIALGPSMVTKSLQKLSKEQPGPVSPDISSTNGPEKPAPVLQESAPPDGQPAAHIDGPAPTPNKGPQDDLEDSSKSRKRRRIAENQPGEAEQRNSHPRAAAVQTPIAKATKRTGQANSKLVKDQIPSSTTETTGVQTRRSRARPGQEDSETVNEPTPGNIYFAFRNKSKEWSAALLLPKTDLEEVGVPGTLDSLGLMDDMPACYSYNKDTDTFRWRKGYRDGQSLVKQRQFPVMFFDGRAFPEKTEVGWSVFKYLKERAALAAEEEEEEEEEEDRESMLVDDSGVDSVDEDQGQRAPSIAPTLQGDRDHSPPKESGESATQIPPNTAVLSNPAPSLGDIQKAHPSPKLGPATAMNGQIDMAPEVISISSSPAEGRSPTNQHFPIPDRLRGLPDSHNPQGSSIATDRPKGTGEENLYLIQKRGMEETSRQTAPTAMQQTNAPRTRYNAEELMRDSQSVPFEKVQYNAADMMFIPPEMASLARDALDTVYQSESRPEEELPTTVDQQATPPVPGALLATMSVWSNLAQSAPGPLSPESSRSQNGLPANHRTQSPKSNPGQSRLCRSSSYFGDTSGGVSFTTDCFLSKAR</sequence>
<feature type="compositionally biased region" description="Basic and acidic residues" evidence="1">
    <location>
        <begin position="412"/>
        <end position="423"/>
    </location>
</feature>
<feature type="compositionally biased region" description="Polar residues" evidence="1">
    <location>
        <begin position="232"/>
        <end position="244"/>
    </location>
</feature>
<protein>
    <submittedName>
        <fullName evidence="2">Uncharacterized protein</fullName>
    </submittedName>
</protein>
<evidence type="ECO:0000313" key="3">
    <source>
        <dbReference type="Proteomes" id="UP000722485"/>
    </source>
</evidence>
<evidence type="ECO:0000256" key="1">
    <source>
        <dbReference type="SAM" id="MobiDB-lite"/>
    </source>
</evidence>